<feature type="region of interest" description="Disordered" evidence="1">
    <location>
        <begin position="1"/>
        <end position="40"/>
    </location>
</feature>
<dbReference type="Proteomes" id="UP000252731">
    <property type="component" value="Unassembled WGS sequence"/>
</dbReference>
<name>A0A366JT43_CYTFI</name>
<evidence type="ECO:0000313" key="2">
    <source>
        <dbReference type="EMBL" id="RBP92131.1"/>
    </source>
</evidence>
<reference evidence="2 3" key="1">
    <citation type="submission" date="2018-06" db="EMBL/GenBank/DDBJ databases">
        <title>Freshwater and sediment microbial communities from various areas in North America, analyzing microbe dynamics in response to fracking.</title>
        <authorList>
            <person name="Lamendella R."/>
        </authorList>
    </citation>
    <scope>NUCLEOTIDE SEQUENCE [LARGE SCALE GENOMIC DNA]</scope>
    <source>
        <strain evidence="2 3">14_TX</strain>
    </source>
</reference>
<evidence type="ECO:0000313" key="3">
    <source>
        <dbReference type="Proteomes" id="UP000252731"/>
    </source>
</evidence>
<evidence type="ECO:0000256" key="1">
    <source>
        <dbReference type="SAM" id="MobiDB-lite"/>
    </source>
</evidence>
<dbReference type="RefSeq" id="WP_113883284.1">
    <property type="nucleotide sequence ID" value="NZ_QNSF01000007.1"/>
</dbReference>
<proteinExistence type="predicted"/>
<protein>
    <recommendedName>
        <fullName evidence="4">3-methyladenine DNA glycosylase</fullName>
    </recommendedName>
</protein>
<sequence length="40" mass="4875">MADKYKSEKNNSIEQEKKKEDNNDIEPQREPEKPQEEQRN</sequence>
<dbReference type="AlphaFoldDB" id="A0A366JT43"/>
<keyword evidence="3" id="KW-1185">Reference proteome</keyword>
<comment type="caution">
    <text evidence="2">The sequence shown here is derived from an EMBL/GenBank/DDBJ whole genome shotgun (WGS) entry which is preliminary data.</text>
</comment>
<gene>
    <name evidence="2" type="ORF">DFO70_10759</name>
</gene>
<organism evidence="2 3">
    <name type="scientific">Cytobacillus firmus</name>
    <name type="common">Bacillus firmus</name>
    <dbReference type="NCBI Taxonomy" id="1399"/>
    <lineage>
        <taxon>Bacteria</taxon>
        <taxon>Bacillati</taxon>
        <taxon>Bacillota</taxon>
        <taxon>Bacilli</taxon>
        <taxon>Bacillales</taxon>
        <taxon>Bacillaceae</taxon>
        <taxon>Cytobacillus</taxon>
    </lineage>
</organism>
<evidence type="ECO:0008006" key="4">
    <source>
        <dbReference type="Google" id="ProtNLM"/>
    </source>
</evidence>
<accession>A0A366JT43</accession>
<dbReference type="EMBL" id="QNSF01000007">
    <property type="protein sequence ID" value="RBP92131.1"/>
    <property type="molecule type" value="Genomic_DNA"/>
</dbReference>